<organism evidence="3 4">
    <name type="scientific">Orchesella dallaii</name>
    <dbReference type="NCBI Taxonomy" id="48710"/>
    <lineage>
        <taxon>Eukaryota</taxon>
        <taxon>Metazoa</taxon>
        <taxon>Ecdysozoa</taxon>
        <taxon>Arthropoda</taxon>
        <taxon>Hexapoda</taxon>
        <taxon>Collembola</taxon>
        <taxon>Entomobryomorpha</taxon>
        <taxon>Entomobryoidea</taxon>
        <taxon>Orchesellidae</taxon>
        <taxon>Orchesellinae</taxon>
        <taxon>Orchesella</taxon>
    </lineage>
</organism>
<name>A0ABP1QPE9_9HEXA</name>
<keyword evidence="2" id="KW-1133">Transmembrane helix</keyword>
<gene>
    <name evidence="3" type="ORF">ODALV1_LOCUS13738</name>
</gene>
<evidence type="ECO:0000256" key="1">
    <source>
        <dbReference type="SAM" id="MobiDB-lite"/>
    </source>
</evidence>
<comment type="caution">
    <text evidence="3">The sequence shown here is derived from an EMBL/GenBank/DDBJ whole genome shotgun (WGS) entry which is preliminary data.</text>
</comment>
<accession>A0ABP1QPE9</accession>
<feature type="region of interest" description="Disordered" evidence="1">
    <location>
        <begin position="34"/>
        <end position="65"/>
    </location>
</feature>
<feature type="transmembrane region" description="Helical" evidence="2">
    <location>
        <begin position="86"/>
        <end position="111"/>
    </location>
</feature>
<keyword evidence="2" id="KW-0812">Transmembrane</keyword>
<evidence type="ECO:0000256" key="2">
    <source>
        <dbReference type="SAM" id="Phobius"/>
    </source>
</evidence>
<dbReference type="Proteomes" id="UP001642540">
    <property type="component" value="Unassembled WGS sequence"/>
</dbReference>
<sequence>MTRFGYRPLPIIPEEEFDPVAPDEDMFQFSQKSFKFSQSQTSSPSQRSQSSQYETPTGGCDSQLGSGSSGNVPTCLSPCMAVLHSFVHWLTLLSVILFVIGAIAIVAVIALQMQSTTCPIRKHEQISSQVESTSSSSPSFNNNNNPFFVPSNKEDQVAAEIFNNTESKGSIWIRKNWDRIKGLLTWIIHWIDENCNLECVLAKMGIWTEDI</sequence>
<feature type="compositionally biased region" description="Low complexity" evidence="1">
    <location>
        <begin position="34"/>
        <end position="52"/>
    </location>
</feature>
<evidence type="ECO:0000313" key="3">
    <source>
        <dbReference type="EMBL" id="CAL8109841.1"/>
    </source>
</evidence>
<keyword evidence="2" id="KW-0472">Membrane</keyword>
<protein>
    <submittedName>
        <fullName evidence="3">Uncharacterized protein</fullName>
    </submittedName>
</protein>
<proteinExistence type="predicted"/>
<evidence type="ECO:0000313" key="4">
    <source>
        <dbReference type="Proteomes" id="UP001642540"/>
    </source>
</evidence>
<reference evidence="3 4" key="1">
    <citation type="submission" date="2024-08" db="EMBL/GenBank/DDBJ databases">
        <authorList>
            <person name="Cucini C."/>
            <person name="Frati F."/>
        </authorList>
    </citation>
    <scope>NUCLEOTIDE SEQUENCE [LARGE SCALE GENOMIC DNA]</scope>
</reference>
<keyword evidence="4" id="KW-1185">Reference proteome</keyword>
<dbReference type="EMBL" id="CAXLJM020000042">
    <property type="protein sequence ID" value="CAL8109841.1"/>
    <property type="molecule type" value="Genomic_DNA"/>
</dbReference>